<dbReference type="AlphaFoldDB" id="A0A941IJD5"/>
<name>A0A941IJD5_9ACTN</name>
<gene>
    <name evidence="2" type="ORF">KDK95_23705</name>
</gene>
<protein>
    <submittedName>
        <fullName evidence="2">Glycosyltransferase family 1 protein</fullName>
    </submittedName>
</protein>
<dbReference type="GO" id="GO:0017000">
    <property type="term" value="P:antibiotic biosynthetic process"/>
    <property type="evidence" value="ECO:0007669"/>
    <property type="project" value="UniProtKB-ARBA"/>
</dbReference>
<dbReference type="EMBL" id="JAGSOH010000082">
    <property type="protein sequence ID" value="MBR7829334.1"/>
    <property type="molecule type" value="Genomic_DNA"/>
</dbReference>
<proteinExistence type="predicted"/>
<dbReference type="InterPro" id="IPR050426">
    <property type="entry name" value="Glycosyltransferase_28"/>
</dbReference>
<dbReference type="RefSeq" id="WP_212520469.1">
    <property type="nucleotide sequence ID" value="NZ_JAGSOH010000082.1"/>
</dbReference>
<sequence length="375" mass="39490">MRVLFFACPGFGHVIPQLPLTRAMRERGEQVAFVAAASLGPLLEAEGIALLAVGPEVPELAVELKRTTGVDILAAPPSIEIEAEIFAGARIDLGYEDCLAAAREFEPDLIVVDAMEYVGRLVASALEVPYAVIALGPAVRPESLAATEARSAASHAERGLTPHEARWYLDTCPAALQFDDFHAPATRRALRPEAYTGGGAVPAPDRSRIRPRVLVNFGTLFVIPELITPIVQALLTRDFDIRVTLGPMRTAEEFDIDSDRVEFVGFTPLARLLGDVDAVVTVGGAGTILGALAHGLPLVLTPLAADQPVHAGRAAAAGAGIAFPVGEFKPDDVAEAIVSVLETPDYKEAAQCVAAEIRAMKSATEVAAELAAAID</sequence>
<feature type="domain" description="Erythromycin biosynthesis protein CIII-like C-terminal" evidence="1">
    <location>
        <begin position="251"/>
        <end position="371"/>
    </location>
</feature>
<dbReference type="InterPro" id="IPR010610">
    <property type="entry name" value="EryCIII-like_C"/>
</dbReference>
<keyword evidence="3" id="KW-1185">Reference proteome</keyword>
<dbReference type="PANTHER" id="PTHR48050:SF13">
    <property type="entry name" value="STEROL 3-BETA-GLUCOSYLTRANSFERASE UGT80A2"/>
    <property type="match status" value="1"/>
</dbReference>
<dbReference type="GO" id="GO:0008194">
    <property type="term" value="F:UDP-glycosyltransferase activity"/>
    <property type="evidence" value="ECO:0007669"/>
    <property type="project" value="InterPro"/>
</dbReference>
<reference evidence="2" key="1">
    <citation type="submission" date="2021-04" db="EMBL/GenBank/DDBJ databases">
        <title>Genome based classification of Actinospica acidithermotolerans sp. nov., an actinobacterium isolated from an Indonesian hot spring.</title>
        <authorList>
            <person name="Kusuma A.B."/>
            <person name="Putra K.E."/>
            <person name="Nafisah S."/>
            <person name="Loh J."/>
            <person name="Nouioui I."/>
            <person name="Goodfellow M."/>
        </authorList>
    </citation>
    <scope>NUCLEOTIDE SEQUENCE</scope>
    <source>
        <strain evidence="2">MGRD01-02</strain>
    </source>
</reference>
<dbReference type="Proteomes" id="UP000676325">
    <property type="component" value="Unassembled WGS sequence"/>
</dbReference>
<dbReference type="Pfam" id="PF06722">
    <property type="entry name" value="EryCIII-like_C"/>
    <property type="match status" value="1"/>
</dbReference>
<accession>A0A941IJD5</accession>
<dbReference type="GO" id="GO:0016758">
    <property type="term" value="F:hexosyltransferase activity"/>
    <property type="evidence" value="ECO:0007669"/>
    <property type="project" value="UniProtKB-ARBA"/>
</dbReference>
<comment type="caution">
    <text evidence="2">The sequence shown here is derived from an EMBL/GenBank/DDBJ whole genome shotgun (WGS) entry which is preliminary data.</text>
</comment>
<dbReference type="PANTHER" id="PTHR48050">
    <property type="entry name" value="STEROL 3-BETA-GLUCOSYLTRANSFERASE"/>
    <property type="match status" value="1"/>
</dbReference>
<dbReference type="CDD" id="cd03784">
    <property type="entry name" value="GT1_Gtf-like"/>
    <property type="match status" value="1"/>
</dbReference>
<evidence type="ECO:0000313" key="3">
    <source>
        <dbReference type="Proteomes" id="UP000676325"/>
    </source>
</evidence>
<organism evidence="2 3">
    <name type="scientific">Actinospica acidithermotolerans</name>
    <dbReference type="NCBI Taxonomy" id="2828514"/>
    <lineage>
        <taxon>Bacteria</taxon>
        <taxon>Bacillati</taxon>
        <taxon>Actinomycetota</taxon>
        <taxon>Actinomycetes</taxon>
        <taxon>Catenulisporales</taxon>
        <taxon>Actinospicaceae</taxon>
        <taxon>Actinospica</taxon>
    </lineage>
</organism>
<dbReference type="InterPro" id="IPR002213">
    <property type="entry name" value="UDP_glucos_trans"/>
</dbReference>
<dbReference type="SUPFAM" id="SSF53756">
    <property type="entry name" value="UDP-Glycosyltransferase/glycogen phosphorylase"/>
    <property type="match status" value="1"/>
</dbReference>
<evidence type="ECO:0000259" key="1">
    <source>
        <dbReference type="Pfam" id="PF06722"/>
    </source>
</evidence>
<evidence type="ECO:0000313" key="2">
    <source>
        <dbReference type="EMBL" id="MBR7829334.1"/>
    </source>
</evidence>
<dbReference type="Gene3D" id="3.40.50.2000">
    <property type="entry name" value="Glycogen Phosphorylase B"/>
    <property type="match status" value="2"/>
</dbReference>